<dbReference type="EMBL" id="BQNB010009245">
    <property type="protein sequence ID" value="GJS60792.1"/>
    <property type="molecule type" value="Genomic_DNA"/>
</dbReference>
<accession>A0ABQ4X7K1</accession>
<dbReference type="Pfam" id="PF08284">
    <property type="entry name" value="RVP_2"/>
    <property type="match status" value="1"/>
</dbReference>
<evidence type="ECO:0000313" key="1">
    <source>
        <dbReference type="EMBL" id="GJS60792.1"/>
    </source>
</evidence>
<evidence type="ECO:0008006" key="3">
    <source>
        <dbReference type="Google" id="ProtNLM"/>
    </source>
</evidence>
<sequence>MAKDCRVAPRMVNPVNARSPTATPGACYEGGGTDRFKAACPSHGNNGNQARGRAFMLGVEEARQDSNIMTGTFTLNDHYATTLFNSGADYSFVSTIFIPLLGIESSDLRFTFEIEIASRQLVEIDKVIRG</sequence>
<evidence type="ECO:0000313" key="2">
    <source>
        <dbReference type="Proteomes" id="UP001151760"/>
    </source>
</evidence>
<gene>
    <name evidence="1" type="ORF">Tco_0655576</name>
</gene>
<reference evidence="1" key="2">
    <citation type="submission" date="2022-01" db="EMBL/GenBank/DDBJ databases">
        <authorList>
            <person name="Yamashiro T."/>
            <person name="Shiraishi A."/>
            <person name="Satake H."/>
            <person name="Nakayama K."/>
        </authorList>
    </citation>
    <scope>NUCLEOTIDE SEQUENCE</scope>
</reference>
<keyword evidence="2" id="KW-1185">Reference proteome</keyword>
<comment type="caution">
    <text evidence="1">The sequence shown here is derived from an EMBL/GenBank/DDBJ whole genome shotgun (WGS) entry which is preliminary data.</text>
</comment>
<proteinExistence type="predicted"/>
<reference evidence="1" key="1">
    <citation type="journal article" date="2022" name="Int. J. Mol. Sci.">
        <title>Draft Genome of Tanacetum Coccineum: Genomic Comparison of Closely Related Tanacetum-Family Plants.</title>
        <authorList>
            <person name="Yamashiro T."/>
            <person name="Shiraishi A."/>
            <person name="Nakayama K."/>
            <person name="Satake H."/>
        </authorList>
    </citation>
    <scope>NUCLEOTIDE SEQUENCE</scope>
</reference>
<organism evidence="1 2">
    <name type="scientific">Tanacetum coccineum</name>
    <dbReference type="NCBI Taxonomy" id="301880"/>
    <lineage>
        <taxon>Eukaryota</taxon>
        <taxon>Viridiplantae</taxon>
        <taxon>Streptophyta</taxon>
        <taxon>Embryophyta</taxon>
        <taxon>Tracheophyta</taxon>
        <taxon>Spermatophyta</taxon>
        <taxon>Magnoliopsida</taxon>
        <taxon>eudicotyledons</taxon>
        <taxon>Gunneridae</taxon>
        <taxon>Pentapetalae</taxon>
        <taxon>asterids</taxon>
        <taxon>campanulids</taxon>
        <taxon>Asterales</taxon>
        <taxon>Asteraceae</taxon>
        <taxon>Asteroideae</taxon>
        <taxon>Anthemideae</taxon>
        <taxon>Anthemidinae</taxon>
        <taxon>Tanacetum</taxon>
    </lineage>
</organism>
<dbReference type="Proteomes" id="UP001151760">
    <property type="component" value="Unassembled WGS sequence"/>
</dbReference>
<protein>
    <recommendedName>
        <fullName evidence="3">Reverse transcriptase domain-containing protein</fullName>
    </recommendedName>
</protein>
<name>A0ABQ4X7K1_9ASTR</name>